<evidence type="ECO:0000313" key="2">
    <source>
        <dbReference type="Proteomes" id="UP000306409"/>
    </source>
</evidence>
<dbReference type="EMBL" id="CP061336">
    <property type="protein sequence ID" value="QNU66486.1"/>
    <property type="molecule type" value="Genomic_DNA"/>
</dbReference>
<dbReference type="AlphaFoldDB" id="A0A4U7J560"/>
<dbReference type="RefSeq" id="WP_137699227.1">
    <property type="nucleotide sequence ID" value="NZ_CP061336.1"/>
</dbReference>
<proteinExistence type="predicted"/>
<dbReference type="Proteomes" id="UP000306409">
    <property type="component" value="Chromosome"/>
</dbReference>
<name>A0A4U7J560_9FIRM</name>
<keyword evidence="2" id="KW-1185">Reference proteome</keyword>
<sequence>MAYFQHIARDASPKGYGKLRAITIRLCITDCAGEVYFTDIMLQAGSVATGWVGHVCEIQWVLDG</sequence>
<gene>
    <name evidence="1" type="ORF">EHE19_016730</name>
</gene>
<protein>
    <submittedName>
        <fullName evidence="1">Uncharacterized protein</fullName>
    </submittedName>
</protein>
<organism evidence="1 2">
    <name type="scientific">Ruminiclostridium herbifermentans</name>
    <dbReference type="NCBI Taxonomy" id="2488810"/>
    <lineage>
        <taxon>Bacteria</taxon>
        <taxon>Bacillati</taxon>
        <taxon>Bacillota</taxon>
        <taxon>Clostridia</taxon>
        <taxon>Eubacteriales</taxon>
        <taxon>Oscillospiraceae</taxon>
        <taxon>Ruminiclostridium</taxon>
    </lineage>
</organism>
<evidence type="ECO:0000313" key="1">
    <source>
        <dbReference type="EMBL" id="QNU66486.1"/>
    </source>
</evidence>
<accession>A0A4U7J560</accession>
<reference evidence="1 2" key="1">
    <citation type="submission" date="2020-09" db="EMBL/GenBank/DDBJ databases">
        <title>Characterization and genome sequencing of Ruminiclostridium sp. nov. MA18.</title>
        <authorList>
            <person name="Rettenmaier R."/>
            <person name="Kowollik M.-L."/>
            <person name="Liebl W."/>
            <person name="Zverlov V."/>
        </authorList>
    </citation>
    <scope>NUCLEOTIDE SEQUENCE [LARGE SCALE GENOMIC DNA]</scope>
    <source>
        <strain evidence="1 2">MA18</strain>
    </source>
</reference>
<dbReference type="OrthoDB" id="3078506at2"/>
<dbReference type="KEGG" id="rher:EHE19_016730"/>